<keyword evidence="7" id="KW-1185">Reference proteome</keyword>
<dbReference type="InterPro" id="IPR023591">
    <property type="entry name" value="Ribosomal_uS2_flav_dom_sf"/>
</dbReference>
<dbReference type="HAMAP" id="MF_00291_B">
    <property type="entry name" value="Ribosomal_uS2_B"/>
    <property type="match status" value="1"/>
</dbReference>
<dbReference type="SUPFAM" id="SSF52313">
    <property type="entry name" value="Ribosomal protein S2"/>
    <property type="match status" value="1"/>
</dbReference>
<gene>
    <name evidence="6" type="ORF">OC842_001401</name>
</gene>
<dbReference type="CDD" id="cd01425">
    <property type="entry name" value="RPS2"/>
    <property type="match status" value="1"/>
</dbReference>
<sequence length="415" mass="43816">MRSPSAAVARIAIRGEAAAVASSSSLRPATGASAARCLSTTSSYPELNEQHHASASASTAAAAGTERGAASGSPFSDAERQQRKRSRVMLDYVANMGSAQSRETAYRPFKTRLDPVTAKELTVSHLLAATAQIGHTTSSFARANQANVYGIRHQLAIIDVEKATLPALRRAAAVVRAICERDGVVLFLGTRPGQQAAVIAAAKRLGENGYHVTTDRWLPGSITNAPKLLAGAVSHALATSTTLQDATSADDSSNGPTSSSDSDKLAAQTLQPDLVIVLNPVENLHAIREATQCNIPTVAIVDTDVDPRTVTYPIPANDDSLRAVELIVGVLSKAGEQGLRDRQRKLDEQDKQMRRAARRVAPAGPQPSFSSAARAAAGPRNEYTEARDAEAREEVDSATDAAESRNARRAARSNQ</sequence>
<protein>
    <recommendedName>
        <fullName evidence="8">Ribosomal protein S2</fullName>
    </recommendedName>
</protein>
<evidence type="ECO:0000313" key="7">
    <source>
        <dbReference type="Proteomes" id="UP001176521"/>
    </source>
</evidence>
<evidence type="ECO:0000256" key="1">
    <source>
        <dbReference type="ARBA" id="ARBA00006242"/>
    </source>
</evidence>
<evidence type="ECO:0000256" key="2">
    <source>
        <dbReference type="ARBA" id="ARBA00022980"/>
    </source>
</evidence>
<proteinExistence type="inferred from homology"/>
<evidence type="ECO:0000313" key="6">
    <source>
        <dbReference type="EMBL" id="KAK0538151.1"/>
    </source>
</evidence>
<evidence type="ECO:0008006" key="8">
    <source>
        <dbReference type="Google" id="ProtNLM"/>
    </source>
</evidence>
<comment type="caution">
    <text evidence="6">The sequence shown here is derived from an EMBL/GenBank/DDBJ whole genome shotgun (WGS) entry which is preliminary data.</text>
</comment>
<feature type="region of interest" description="Disordered" evidence="5">
    <location>
        <begin position="242"/>
        <end position="265"/>
    </location>
</feature>
<dbReference type="FunFam" id="3.40.50.10490:FF:000050">
    <property type="entry name" value="Related to MRP4-mitochondrial ribosomal protein, small subunit"/>
    <property type="match status" value="1"/>
</dbReference>
<dbReference type="GO" id="GO:0005763">
    <property type="term" value="C:mitochondrial small ribosomal subunit"/>
    <property type="evidence" value="ECO:0007669"/>
    <property type="project" value="TreeGrafter"/>
</dbReference>
<feature type="compositionally biased region" description="Basic and acidic residues" evidence="5">
    <location>
        <begin position="338"/>
        <end position="353"/>
    </location>
</feature>
<dbReference type="PRINTS" id="PR00395">
    <property type="entry name" value="RIBOSOMALS2"/>
</dbReference>
<feature type="region of interest" description="Disordered" evidence="5">
    <location>
        <begin position="48"/>
        <end position="83"/>
    </location>
</feature>
<dbReference type="EMBL" id="JAPDMQ010000049">
    <property type="protein sequence ID" value="KAK0538151.1"/>
    <property type="molecule type" value="Genomic_DNA"/>
</dbReference>
<accession>A0AAN6JMA3</accession>
<dbReference type="Pfam" id="PF00318">
    <property type="entry name" value="Ribosomal_S2"/>
    <property type="match status" value="1"/>
</dbReference>
<feature type="compositionally biased region" description="Low complexity" evidence="5">
    <location>
        <begin position="53"/>
        <end position="73"/>
    </location>
</feature>
<dbReference type="InterPro" id="IPR005706">
    <property type="entry name" value="Ribosomal_uS2_bac/mit/plastid"/>
</dbReference>
<name>A0AAN6JMA3_9BASI</name>
<feature type="compositionally biased region" description="Low complexity" evidence="5">
    <location>
        <begin position="249"/>
        <end position="260"/>
    </location>
</feature>
<evidence type="ECO:0000256" key="4">
    <source>
        <dbReference type="RuleBase" id="RU003631"/>
    </source>
</evidence>
<dbReference type="PANTHER" id="PTHR12534:SF0">
    <property type="entry name" value="SMALL RIBOSOMAL SUBUNIT PROTEIN US2M"/>
    <property type="match status" value="1"/>
</dbReference>
<feature type="region of interest" description="Disordered" evidence="5">
    <location>
        <begin position="338"/>
        <end position="415"/>
    </location>
</feature>
<dbReference type="GO" id="GO:0003735">
    <property type="term" value="F:structural constituent of ribosome"/>
    <property type="evidence" value="ECO:0007669"/>
    <property type="project" value="InterPro"/>
</dbReference>
<comment type="similarity">
    <text evidence="1 4">Belongs to the universal ribosomal protein uS2 family.</text>
</comment>
<dbReference type="Gene3D" id="3.40.50.10490">
    <property type="entry name" value="Glucose-6-phosphate isomerase like protein, domain 1"/>
    <property type="match status" value="1"/>
</dbReference>
<dbReference type="NCBIfam" id="TIGR01011">
    <property type="entry name" value="rpsB_bact"/>
    <property type="match status" value="1"/>
</dbReference>
<dbReference type="AlphaFoldDB" id="A0AAN6JMA3"/>
<dbReference type="GO" id="GO:0006412">
    <property type="term" value="P:translation"/>
    <property type="evidence" value="ECO:0007669"/>
    <property type="project" value="InterPro"/>
</dbReference>
<dbReference type="InterPro" id="IPR001865">
    <property type="entry name" value="Ribosomal_uS2"/>
</dbReference>
<dbReference type="Proteomes" id="UP001176521">
    <property type="component" value="Unassembled WGS sequence"/>
</dbReference>
<dbReference type="InterPro" id="IPR018130">
    <property type="entry name" value="Ribosomal_uS2_CS"/>
</dbReference>
<evidence type="ECO:0000256" key="3">
    <source>
        <dbReference type="ARBA" id="ARBA00023274"/>
    </source>
</evidence>
<feature type="compositionally biased region" description="Basic and acidic residues" evidence="5">
    <location>
        <begin position="382"/>
        <end position="395"/>
    </location>
</feature>
<keyword evidence="2 4" id="KW-0689">Ribosomal protein</keyword>
<dbReference type="PANTHER" id="PTHR12534">
    <property type="entry name" value="30S RIBOSOMAL PROTEIN S2 PROKARYOTIC AND ORGANELLAR"/>
    <property type="match status" value="1"/>
</dbReference>
<organism evidence="6 7">
    <name type="scientific">Tilletia horrida</name>
    <dbReference type="NCBI Taxonomy" id="155126"/>
    <lineage>
        <taxon>Eukaryota</taxon>
        <taxon>Fungi</taxon>
        <taxon>Dikarya</taxon>
        <taxon>Basidiomycota</taxon>
        <taxon>Ustilaginomycotina</taxon>
        <taxon>Exobasidiomycetes</taxon>
        <taxon>Tilletiales</taxon>
        <taxon>Tilletiaceae</taxon>
        <taxon>Tilletia</taxon>
    </lineage>
</organism>
<evidence type="ECO:0000256" key="5">
    <source>
        <dbReference type="SAM" id="MobiDB-lite"/>
    </source>
</evidence>
<keyword evidence="3 4" id="KW-0687">Ribonucleoprotein</keyword>
<dbReference type="PROSITE" id="PS00963">
    <property type="entry name" value="RIBOSOMAL_S2_2"/>
    <property type="match status" value="1"/>
</dbReference>
<reference evidence="6" key="1">
    <citation type="journal article" date="2023" name="PhytoFront">
        <title>Draft Genome Resources of Seven Strains of Tilletia horrida, Causal Agent of Kernel Smut of Rice.</title>
        <authorList>
            <person name="Khanal S."/>
            <person name="Antony Babu S."/>
            <person name="Zhou X.G."/>
        </authorList>
    </citation>
    <scope>NUCLEOTIDE SEQUENCE</scope>
    <source>
        <strain evidence="6">TX3</strain>
    </source>
</reference>